<proteinExistence type="predicted"/>
<dbReference type="RefSeq" id="WP_089084968.1">
    <property type="nucleotide sequence ID" value="NZ_AP018823.1"/>
</dbReference>
<evidence type="ECO:0000313" key="5">
    <source>
        <dbReference type="Proteomes" id="UP000198290"/>
    </source>
</evidence>
<dbReference type="OrthoDB" id="8596177at2"/>
<keyword evidence="2" id="KW-1133">Transmembrane helix</keyword>
<evidence type="ECO:0000256" key="2">
    <source>
        <dbReference type="SAM" id="Phobius"/>
    </source>
</evidence>
<keyword evidence="1" id="KW-0732">Signal</keyword>
<evidence type="ECO:0000313" key="4">
    <source>
        <dbReference type="EMBL" id="BBF84143.1"/>
    </source>
</evidence>
<evidence type="ECO:0000256" key="1">
    <source>
        <dbReference type="ARBA" id="ARBA00022729"/>
    </source>
</evidence>
<dbReference type="AlphaFoldDB" id="A0A3G9GBF4"/>
<name>A0A3G9GBF4_9NEIS</name>
<dbReference type="KEGG" id="amah:DLM_0478"/>
<dbReference type="Proteomes" id="UP000198290">
    <property type="component" value="Chromosome"/>
</dbReference>
<dbReference type="Gene3D" id="2.60.40.1090">
    <property type="entry name" value="Fimbrial-type adhesion domain"/>
    <property type="match status" value="1"/>
</dbReference>
<dbReference type="EMBL" id="AP018823">
    <property type="protein sequence ID" value="BBF84143.1"/>
    <property type="molecule type" value="Genomic_DNA"/>
</dbReference>
<organism evidence="4 5">
    <name type="scientific">Aquitalea magnusonii</name>
    <dbReference type="NCBI Taxonomy" id="332411"/>
    <lineage>
        <taxon>Bacteria</taxon>
        <taxon>Pseudomonadati</taxon>
        <taxon>Pseudomonadota</taxon>
        <taxon>Betaproteobacteria</taxon>
        <taxon>Neisseriales</taxon>
        <taxon>Chromobacteriaceae</taxon>
        <taxon>Aquitalea</taxon>
    </lineage>
</organism>
<accession>A0A3G9GBF4</accession>
<dbReference type="Pfam" id="PF00419">
    <property type="entry name" value="Fimbrial"/>
    <property type="match status" value="1"/>
</dbReference>
<dbReference type="GO" id="GO:0043709">
    <property type="term" value="P:cell adhesion involved in single-species biofilm formation"/>
    <property type="evidence" value="ECO:0007669"/>
    <property type="project" value="TreeGrafter"/>
</dbReference>
<gene>
    <name evidence="4" type="ORF">DLM_0478</name>
</gene>
<sequence>MQNLIHHHATKLYSCLAKIGFLISMAILPSIAYADCGANNPPVLMGFTSIERPARDAPLITPISQWSTASTTLFHSCTLWFTYFFHGFVDSIPVRGYYFDPSDGINYPILNIDSTASKGIPVGYIAAVNINDSGFIPISGNRMQIVHKELLSSSSVKGIMKIRLVRYGPLPPATNTLTLSLNWTHISYGYTPDINKGNGKTFVGGTVRYTFSNSAEPTCSVSTQNLVVNLPAIDAKRLSSIGATTGDTPFTLLVNCPGTTPINVYMTLTDNKLGQTNYSTALSSSTEGVGVQIRDLNRQAITLGPDSSIAGNPGQFLVRNNFTGITPIPFIASYIRTGTGVIKPGKLTAVATFTMSYQ</sequence>
<keyword evidence="5" id="KW-1185">Reference proteome</keyword>
<dbReference type="SUPFAM" id="SSF49401">
    <property type="entry name" value="Bacterial adhesins"/>
    <property type="match status" value="1"/>
</dbReference>
<keyword evidence="2" id="KW-0812">Transmembrane</keyword>
<dbReference type="InterPro" id="IPR000259">
    <property type="entry name" value="Adhesion_dom_fimbrial"/>
</dbReference>
<keyword evidence="2" id="KW-0472">Membrane</keyword>
<feature type="transmembrane region" description="Helical" evidence="2">
    <location>
        <begin position="12"/>
        <end position="34"/>
    </location>
</feature>
<reference evidence="5" key="1">
    <citation type="journal article" date="2017" name="Biotechnol. Biofuels">
        <title>Evaluation of environmental bacterial communities as a factor affecting the growth of duckweed Lemna minor.</title>
        <authorList>
            <person name="Ishizawa H."/>
            <person name="Kuroda M."/>
            <person name="Morikawa M."/>
            <person name="Ike M."/>
        </authorList>
    </citation>
    <scope>NUCLEOTIDE SEQUENCE [LARGE SCALE GENOMIC DNA]</scope>
    <source>
        <strain evidence="5">H3</strain>
    </source>
</reference>
<feature type="domain" description="Fimbrial-type adhesion" evidence="3">
    <location>
        <begin position="215"/>
        <end position="358"/>
    </location>
</feature>
<dbReference type="InterPro" id="IPR036937">
    <property type="entry name" value="Adhesion_dom_fimbrial_sf"/>
</dbReference>
<evidence type="ECO:0000259" key="3">
    <source>
        <dbReference type="Pfam" id="PF00419"/>
    </source>
</evidence>
<dbReference type="PANTHER" id="PTHR33420:SF3">
    <property type="entry name" value="FIMBRIAL SUBUNIT ELFA"/>
    <property type="match status" value="1"/>
</dbReference>
<dbReference type="PANTHER" id="PTHR33420">
    <property type="entry name" value="FIMBRIAL SUBUNIT ELFA-RELATED"/>
    <property type="match status" value="1"/>
</dbReference>
<dbReference type="GO" id="GO:0009289">
    <property type="term" value="C:pilus"/>
    <property type="evidence" value="ECO:0007669"/>
    <property type="project" value="InterPro"/>
</dbReference>
<reference evidence="4 5" key="2">
    <citation type="journal article" date="2017" name="Genome Announc.">
        <title>Draft genome sequence of Aquitalea magnusonii strain H3, a plant growth-promoting bacterium of duckweed Lemna minor.</title>
        <authorList>
            <person name="Ishizawa H."/>
            <person name="Kuroda M."/>
            <person name="Ike M."/>
        </authorList>
    </citation>
    <scope>NUCLEOTIDE SEQUENCE [LARGE SCALE GENOMIC DNA]</scope>
    <source>
        <strain evidence="4 5">H3</strain>
    </source>
</reference>
<dbReference type="InterPro" id="IPR050263">
    <property type="entry name" value="Bact_Fimbrial_Adh_Pro"/>
</dbReference>
<protein>
    <submittedName>
        <fullName evidence="4">Fimbrial protein</fullName>
    </submittedName>
</protein>
<dbReference type="InterPro" id="IPR008966">
    <property type="entry name" value="Adhesion_dom_sf"/>
</dbReference>
<reference evidence="5" key="3">
    <citation type="journal article" date="2017" name="Plant Physiol. Biochem.">
        <title>Differential oxidative and antioxidative response of duckweed Lemna minor toward plant growth promoting/inhibiting bacteria.</title>
        <authorList>
            <person name="Ishizawa H."/>
            <person name="Kuroda M."/>
            <person name="Morikawa M."/>
            <person name="Ike M."/>
        </authorList>
    </citation>
    <scope>NUCLEOTIDE SEQUENCE [LARGE SCALE GENOMIC DNA]</scope>
    <source>
        <strain evidence="5">H3</strain>
    </source>
</reference>